<protein>
    <submittedName>
        <fullName evidence="1">Regulation of ligase</fullName>
    </submittedName>
</protein>
<accession>A0A9W9ZLY7</accession>
<comment type="caution">
    <text evidence="1">The sequence shown here is derived from an EMBL/GenBank/DDBJ whole genome shotgun (WGS) entry which is preliminary data.</text>
</comment>
<sequence>MATVSPTSLEEICQSFICANIENLCHEEDIQLDNMCGLSFQKLTFTSELFLHEQLAENLMKTLSCNDKLTTRTASLFINPKTCRIRKFYLRKCTVAGAILKRLFSQSPGCETRLA</sequence>
<dbReference type="Proteomes" id="UP001163046">
    <property type="component" value="Unassembled WGS sequence"/>
</dbReference>
<evidence type="ECO:0000313" key="1">
    <source>
        <dbReference type="EMBL" id="KAJ7383825.1"/>
    </source>
</evidence>
<organism evidence="1 2">
    <name type="scientific">Desmophyllum pertusum</name>
    <dbReference type="NCBI Taxonomy" id="174260"/>
    <lineage>
        <taxon>Eukaryota</taxon>
        <taxon>Metazoa</taxon>
        <taxon>Cnidaria</taxon>
        <taxon>Anthozoa</taxon>
        <taxon>Hexacorallia</taxon>
        <taxon>Scleractinia</taxon>
        <taxon>Caryophylliina</taxon>
        <taxon>Caryophylliidae</taxon>
        <taxon>Desmophyllum</taxon>
    </lineage>
</organism>
<evidence type="ECO:0000313" key="2">
    <source>
        <dbReference type="Proteomes" id="UP001163046"/>
    </source>
</evidence>
<dbReference type="EMBL" id="MU825894">
    <property type="protein sequence ID" value="KAJ7383825.1"/>
    <property type="molecule type" value="Genomic_DNA"/>
</dbReference>
<proteinExistence type="predicted"/>
<dbReference type="OrthoDB" id="120976at2759"/>
<reference evidence="1" key="1">
    <citation type="submission" date="2023-01" db="EMBL/GenBank/DDBJ databases">
        <title>Genome assembly of the deep-sea coral Lophelia pertusa.</title>
        <authorList>
            <person name="Herrera S."/>
            <person name="Cordes E."/>
        </authorList>
    </citation>
    <scope>NUCLEOTIDE SEQUENCE</scope>
    <source>
        <strain evidence="1">USNM1676648</strain>
        <tissue evidence="1">Polyp</tissue>
    </source>
</reference>
<keyword evidence="2" id="KW-1185">Reference proteome</keyword>
<keyword evidence="1" id="KW-0436">Ligase</keyword>
<name>A0A9W9ZLY7_9CNID</name>
<dbReference type="AlphaFoldDB" id="A0A9W9ZLY7"/>
<dbReference type="GO" id="GO:0016874">
    <property type="term" value="F:ligase activity"/>
    <property type="evidence" value="ECO:0007669"/>
    <property type="project" value="UniProtKB-KW"/>
</dbReference>
<gene>
    <name evidence="1" type="primary">ZYG11B_2</name>
    <name evidence="1" type="ORF">OS493_025697</name>
</gene>